<evidence type="ECO:0000313" key="4">
    <source>
        <dbReference type="EMBL" id="EMR62399.1"/>
    </source>
</evidence>
<comment type="similarity">
    <text evidence="1">Belongs to the paxM FAD-dependent monooxygenase family.</text>
</comment>
<accession>M7S8E6</accession>
<organism evidence="4 5">
    <name type="scientific">Eutypa lata (strain UCR-EL1)</name>
    <name type="common">Grapevine dieback disease fungus</name>
    <name type="synonym">Eutypa armeniacae</name>
    <dbReference type="NCBI Taxonomy" id="1287681"/>
    <lineage>
        <taxon>Eukaryota</taxon>
        <taxon>Fungi</taxon>
        <taxon>Dikarya</taxon>
        <taxon>Ascomycota</taxon>
        <taxon>Pezizomycotina</taxon>
        <taxon>Sordariomycetes</taxon>
        <taxon>Xylariomycetidae</taxon>
        <taxon>Xylariales</taxon>
        <taxon>Diatrypaceae</taxon>
        <taxon>Eutypa</taxon>
    </lineage>
</organism>
<dbReference type="OrthoDB" id="9993796at2759"/>
<gene>
    <name evidence="4" type="ORF">UCREL1_10664</name>
</gene>
<dbReference type="PANTHER" id="PTHR13789">
    <property type="entry name" value="MONOOXYGENASE"/>
    <property type="match status" value="1"/>
</dbReference>
<keyword evidence="3" id="KW-0503">Monooxygenase</keyword>
<proteinExistence type="inferred from homology"/>
<dbReference type="SUPFAM" id="SSF51905">
    <property type="entry name" value="FAD/NAD(P)-binding domain"/>
    <property type="match status" value="1"/>
</dbReference>
<dbReference type="eggNOG" id="KOG2614">
    <property type="taxonomic scope" value="Eukaryota"/>
</dbReference>
<reference evidence="5" key="1">
    <citation type="journal article" date="2013" name="Genome Announc.">
        <title>Draft genome sequence of the grapevine dieback fungus Eutypa lata UCR-EL1.</title>
        <authorList>
            <person name="Blanco-Ulate B."/>
            <person name="Rolshausen P.E."/>
            <person name="Cantu D."/>
        </authorList>
    </citation>
    <scope>NUCLEOTIDE SEQUENCE [LARGE SCALE GENOMIC DNA]</scope>
    <source>
        <strain evidence="5">UCR-EL1</strain>
    </source>
</reference>
<keyword evidence="5" id="KW-1185">Reference proteome</keyword>
<dbReference type="InterPro" id="IPR050493">
    <property type="entry name" value="FAD-dep_Monooxygenase_BioMet"/>
</dbReference>
<dbReference type="Proteomes" id="UP000012174">
    <property type="component" value="Unassembled WGS sequence"/>
</dbReference>
<dbReference type="AlphaFoldDB" id="M7S8E6"/>
<protein>
    <submittedName>
        <fullName evidence="4">Putative fad binding domain-containing protein</fullName>
    </submittedName>
</protein>
<evidence type="ECO:0000256" key="3">
    <source>
        <dbReference type="ARBA" id="ARBA00023033"/>
    </source>
</evidence>
<evidence type="ECO:0000313" key="5">
    <source>
        <dbReference type="Proteomes" id="UP000012174"/>
    </source>
</evidence>
<dbReference type="PRINTS" id="PR00420">
    <property type="entry name" value="RNGMNOXGNASE"/>
</dbReference>
<evidence type="ECO:0000256" key="1">
    <source>
        <dbReference type="ARBA" id="ARBA00007992"/>
    </source>
</evidence>
<dbReference type="InterPro" id="IPR036188">
    <property type="entry name" value="FAD/NAD-bd_sf"/>
</dbReference>
<dbReference type="GO" id="GO:0004497">
    <property type="term" value="F:monooxygenase activity"/>
    <property type="evidence" value="ECO:0007669"/>
    <property type="project" value="UniProtKB-KW"/>
</dbReference>
<name>M7S8E6_EUTLA</name>
<keyword evidence="2" id="KW-0560">Oxidoreductase</keyword>
<dbReference type="EMBL" id="KB707433">
    <property type="protein sequence ID" value="EMR62399.1"/>
    <property type="molecule type" value="Genomic_DNA"/>
</dbReference>
<sequence>MLRAIVVGGGIAGLSASVALRRAGHIVHVYEKTQLDNEVGAAINVPPNAARFLVGQGTGSWGLDPVRSRFVKATTLEWCDPFTTAAAKPPSESRATILLSHANNAARYGAELWLAHRVDLHAALRRLATQAADDGDKVPAAPPVTIHPNAQVVHYGVWLACLLSSYHANALVIAVEDPDVPSITLASGEIVEADVVIGADGIHSIASEAVLGYENEAVTPAHYNYCYRFLIPASVLEADPDTRFWNVGSEGKSRIFADNEKGRRLVAGDMT</sequence>
<evidence type="ECO:0000256" key="2">
    <source>
        <dbReference type="ARBA" id="ARBA00023002"/>
    </source>
</evidence>
<dbReference type="Pfam" id="PF13450">
    <property type="entry name" value="NAD_binding_8"/>
    <property type="match status" value="1"/>
</dbReference>
<dbReference type="STRING" id="1287681.M7S8E6"/>
<dbReference type="OMA" id="WHAPISK"/>
<dbReference type="PANTHER" id="PTHR13789:SF215">
    <property type="entry name" value="FAD-BINDING DOMAIN-CONTAINING PROTEIN-RELATED"/>
    <property type="match status" value="1"/>
</dbReference>
<dbReference type="HOGENOM" id="CLU_009665_19_0_1"/>
<dbReference type="Gene3D" id="3.50.50.60">
    <property type="entry name" value="FAD/NAD(P)-binding domain"/>
    <property type="match status" value="1"/>
</dbReference>
<dbReference type="KEGG" id="ela:UCREL1_10664"/>